<dbReference type="SUPFAM" id="SSF55729">
    <property type="entry name" value="Acyl-CoA N-acyltransferases (Nat)"/>
    <property type="match status" value="1"/>
</dbReference>
<dbReference type="GO" id="GO:0016747">
    <property type="term" value="F:acyltransferase activity, transferring groups other than amino-acyl groups"/>
    <property type="evidence" value="ECO:0007669"/>
    <property type="project" value="InterPro"/>
</dbReference>
<organism evidence="2 3">
    <name type="scientific">Nocardioides eburneiflavus</name>
    <dbReference type="NCBI Taxonomy" id="2518372"/>
    <lineage>
        <taxon>Bacteria</taxon>
        <taxon>Bacillati</taxon>
        <taxon>Actinomycetota</taxon>
        <taxon>Actinomycetes</taxon>
        <taxon>Propionibacteriales</taxon>
        <taxon>Nocardioidaceae</taxon>
        <taxon>Nocardioides</taxon>
    </lineage>
</organism>
<reference evidence="2 3" key="1">
    <citation type="submission" date="2019-04" db="EMBL/GenBank/DDBJ databases">
        <title>Three New Species of Nocardioides, Nocardioides euryhalodurans sp. nov., Nocardioides seonyuensis sp. nov. and Nocardioides eburneoflavus sp. nov. Isolated from Soil.</title>
        <authorList>
            <person name="Roh S.G."/>
            <person name="Lee C."/>
            <person name="Kim M.-K."/>
            <person name="Kim S.B."/>
        </authorList>
    </citation>
    <scope>NUCLEOTIDE SEQUENCE [LARGE SCALE GENOMIC DNA]</scope>
    <source>
        <strain evidence="2 3">MMS17-SY213</strain>
    </source>
</reference>
<evidence type="ECO:0000313" key="3">
    <source>
        <dbReference type="Proteomes" id="UP000297496"/>
    </source>
</evidence>
<dbReference type="InterPro" id="IPR051531">
    <property type="entry name" value="N-acetyltransferase"/>
</dbReference>
<evidence type="ECO:0000313" key="2">
    <source>
        <dbReference type="EMBL" id="TGN66905.1"/>
    </source>
</evidence>
<dbReference type="OrthoDB" id="9132139at2"/>
<dbReference type="InterPro" id="IPR000182">
    <property type="entry name" value="GNAT_dom"/>
</dbReference>
<protein>
    <submittedName>
        <fullName evidence="2">N-acetyltransferase</fullName>
    </submittedName>
</protein>
<accession>A0A4Z1CPK4</accession>
<dbReference type="PROSITE" id="PS51186">
    <property type="entry name" value="GNAT"/>
    <property type="match status" value="1"/>
</dbReference>
<proteinExistence type="predicted"/>
<evidence type="ECO:0000259" key="1">
    <source>
        <dbReference type="PROSITE" id="PS51186"/>
    </source>
</evidence>
<comment type="caution">
    <text evidence="2">The sequence shown here is derived from an EMBL/GenBank/DDBJ whole genome shotgun (WGS) entry which is preliminary data.</text>
</comment>
<dbReference type="PANTHER" id="PTHR43792">
    <property type="entry name" value="GNAT FAMILY, PUTATIVE (AFU_ORTHOLOGUE AFUA_3G00765)-RELATED-RELATED"/>
    <property type="match status" value="1"/>
</dbReference>
<keyword evidence="3" id="KW-1185">Reference proteome</keyword>
<name>A0A4Z1CPK4_9ACTN</name>
<dbReference type="Pfam" id="PF13302">
    <property type="entry name" value="Acetyltransf_3"/>
    <property type="match status" value="1"/>
</dbReference>
<dbReference type="PANTHER" id="PTHR43792:SF1">
    <property type="entry name" value="N-ACETYLTRANSFERASE DOMAIN-CONTAINING PROTEIN"/>
    <property type="match status" value="1"/>
</dbReference>
<keyword evidence="2" id="KW-0808">Transferase</keyword>
<gene>
    <name evidence="2" type="ORF">EXE59_16425</name>
</gene>
<dbReference type="InterPro" id="IPR016181">
    <property type="entry name" value="Acyl_CoA_acyltransferase"/>
</dbReference>
<sequence length="184" mass="21038">MLRAATCDDAEGTWAYRRLPDVNEWLTGTFDTYDDYVTQFTDPDRLAATVIVERHDATLIGDFMLRRQDAWAQSDVAARAAAQEVELGWVLDPAHAGHGYATEAVEELLRHSFEELCVHRVVASCFTANVTSWRLMERLGMRREAHTRRDAFHRSGQWLDSFGYALLADEWRRDRTDSGGLTSR</sequence>
<dbReference type="EMBL" id="SRRO01000001">
    <property type="protein sequence ID" value="TGN66905.1"/>
    <property type="molecule type" value="Genomic_DNA"/>
</dbReference>
<dbReference type="Gene3D" id="3.40.630.30">
    <property type="match status" value="1"/>
</dbReference>
<dbReference type="AlphaFoldDB" id="A0A4Z1CPK4"/>
<dbReference type="Proteomes" id="UP000297496">
    <property type="component" value="Unassembled WGS sequence"/>
</dbReference>
<feature type="domain" description="N-acetyltransferase" evidence="1">
    <location>
        <begin position="1"/>
        <end position="169"/>
    </location>
</feature>